<keyword evidence="2" id="KW-1185">Reference proteome</keyword>
<gene>
    <name evidence="1" type="ORF">HMPREF9425_1135</name>
</gene>
<dbReference type="RefSeq" id="WP_003097371.1">
    <property type="nucleotide sequence ID" value="NZ_GL831112.1"/>
</dbReference>
<evidence type="ECO:0000313" key="2">
    <source>
        <dbReference type="Proteomes" id="UP000003697"/>
    </source>
</evidence>
<proteinExistence type="predicted"/>
<dbReference type="Proteomes" id="UP000003697">
    <property type="component" value="Unassembled WGS sequence"/>
</dbReference>
<sequence>MYYILSDGSYYVNYNGCWVCGGDYNNNNGGSNNTLMIGYEILRNAPHYRYENDIHYYLKDDVDYYYYSNGKRVLLNIKA</sequence>
<name>A0ABN0CGC9_STRVE</name>
<dbReference type="EMBL" id="AEVI01000056">
    <property type="protein sequence ID" value="EFX95946.1"/>
    <property type="molecule type" value="Genomic_DNA"/>
</dbReference>
<reference evidence="1 2" key="1">
    <citation type="submission" date="2011-01" db="EMBL/GenBank/DDBJ databases">
        <authorList>
            <person name="Muzny D."/>
            <person name="Qin X."/>
            <person name="Buhay C."/>
            <person name="Dugan-Rocha S."/>
            <person name="Ding Y."/>
            <person name="Chen G."/>
            <person name="Hawes A."/>
            <person name="Holder M."/>
            <person name="Jhangiani S."/>
            <person name="Johnson A."/>
            <person name="Khan Z."/>
            <person name="Li Z."/>
            <person name="Liu W."/>
            <person name="Liu X."/>
            <person name="Perez L."/>
            <person name="Shen H."/>
            <person name="Wang Q."/>
            <person name="Watt J."/>
            <person name="Xi L."/>
            <person name="Xin Y."/>
            <person name="Zhou J."/>
            <person name="Deng J."/>
            <person name="Jiang H."/>
            <person name="Liu Y."/>
            <person name="Qu J."/>
            <person name="Song X.-Z."/>
            <person name="Zhang L."/>
            <person name="Villasana D."/>
            <person name="Johnson A."/>
            <person name="Liu J."/>
            <person name="Liyanage D."/>
            <person name="Lorensuhewa L."/>
            <person name="Robinson T."/>
            <person name="Song A."/>
            <person name="Song B.-B."/>
            <person name="Dinh H."/>
            <person name="Thornton R."/>
            <person name="Coyle M."/>
            <person name="Francisco L."/>
            <person name="Jackson L."/>
            <person name="Javaid M."/>
            <person name="Korchina V."/>
            <person name="Kovar C."/>
            <person name="Mata R."/>
            <person name="Mathew T."/>
            <person name="Ngo R."/>
            <person name="Nguyen L."/>
            <person name="Nguyen N."/>
            <person name="Okwuonu G."/>
            <person name="Ongeri F."/>
            <person name="Pham C."/>
            <person name="Simmons D."/>
            <person name="Wilczek-Boney K."/>
            <person name="Hale W."/>
            <person name="Jakkamsetti A."/>
            <person name="Pham P."/>
            <person name="Ruth R."/>
            <person name="San Lucas F."/>
            <person name="Warren J."/>
            <person name="Zhang J."/>
            <person name="Zhao Z."/>
            <person name="Zhou C."/>
            <person name="Zhu D."/>
            <person name="Lee S."/>
            <person name="Bess C."/>
            <person name="Blankenburg K."/>
            <person name="Forbes L."/>
            <person name="Fu Q."/>
            <person name="Gubbala S."/>
            <person name="Hirani K."/>
            <person name="Jayaseelan J.C."/>
            <person name="Lara F."/>
            <person name="Munidasa M."/>
            <person name="Palculict T."/>
            <person name="Patil S."/>
            <person name="Pu L.-L."/>
            <person name="Saada N."/>
            <person name="Tang L."/>
            <person name="Weissenberger G."/>
            <person name="Zhu Y."/>
            <person name="Hemphill L."/>
            <person name="Shang Y."/>
            <person name="Youmans B."/>
            <person name="Ayvaz T."/>
            <person name="Ross M."/>
            <person name="Santibanez J."/>
            <person name="Aqrawi P."/>
            <person name="Gross S."/>
            <person name="Joshi V."/>
            <person name="Fowler G."/>
            <person name="Nazareth L."/>
            <person name="Reid J."/>
            <person name="Worley K."/>
            <person name="Petrosino J."/>
            <person name="Highlander S."/>
            <person name="Gibbs R."/>
        </authorList>
    </citation>
    <scope>NUCLEOTIDE SEQUENCE [LARGE SCALE GENOMIC DNA]</scope>
    <source>
        <strain evidence="1 2">ATCC 49124</strain>
    </source>
</reference>
<protein>
    <submittedName>
        <fullName evidence="1">Uncharacterized protein</fullName>
    </submittedName>
</protein>
<accession>A0ABN0CGC9</accession>
<evidence type="ECO:0000313" key="1">
    <source>
        <dbReference type="EMBL" id="EFX95946.1"/>
    </source>
</evidence>
<organism evidence="1 2">
    <name type="scientific">Streptococcus vestibularis ATCC 49124</name>
    <dbReference type="NCBI Taxonomy" id="889206"/>
    <lineage>
        <taxon>Bacteria</taxon>
        <taxon>Bacillati</taxon>
        <taxon>Bacillota</taxon>
        <taxon>Bacilli</taxon>
        <taxon>Lactobacillales</taxon>
        <taxon>Streptococcaceae</taxon>
        <taxon>Streptococcus</taxon>
    </lineage>
</organism>
<comment type="caution">
    <text evidence="1">The sequence shown here is derived from an EMBL/GenBank/DDBJ whole genome shotgun (WGS) entry which is preliminary data.</text>
</comment>